<accession>A0A6J7WFN1</accession>
<evidence type="ECO:0000313" key="1">
    <source>
        <dbReference type="EMBL" id="CAB5212777.1"/>
    </source>
</evidence>
<proteinExistence type="predicted"/>
<reference evidence="1" key="1">
    <citation type="submission" date="2020-05" db="EMBL/GenBank/DDBJ databases">
        <authorList>
            <person name="Chiriac C."/>
            <person name="Salcher M."/>
            <person name="Ghai R."/>
            <person name="Kavagutti S V."/>
        </authorList>
    </citation>
    <scope>NUCLEOTIDE SEQUENCE</scope>
</reference>
<name>A0A6J7WFN1_9CAUD</name>
<gene>
    <name evidence="1" type="ORF">UFOVP191_20</name>
</gene>
<protein>
    <submittedName>
        <fullName evidence="1">Uncharacterized protein</fullName>
    </submittedName>
</protein>
<organism evidence="1">
    <name type="scientific">uncultured Caudovirales phage</name>
    <dbReference type="NCBI Taxonomy" id="2100421"/>
    <lineage>
        <taxon>Viruses</taxon>
        <taxon>Duplodnaviria</taxon>
        <taxon>Heunggongvirae</taxon>
        <taxon>Uroviricota</taxon>
        <taxon>Caudoviricetes</taxon>
        <taxon>Peduoviridae</taxon>
        <taxon>Maltschvirus</taxon>
        <taxon>Maltschvirus maltsch</taxon>
    </lineage>
</organism>
<sequence>MTQLARWSKSNTNLLIEAVSAAMQSDGFVCFDSIGLNINRSTHSCRQKAYGLGLLFIMKKAKRVVRDTPKPDAPPKQKYDMVNLPYHANGRKVNYL</sequence>
<dbReference type="EMBL" id="LR798233">
    <property type="protein sequence ID" value="CAB5212777.1"/>
    <property type="molecule type" value="Genomic_DNA"/>
</dbReference>